<dbReference type="Proteomes" id="UP000594688">
    <property type="component" value="Chromosome"/>
</dbReference>
<name>A0A7T0BXF5_9BACT</name>
<dbReference type="Pfam" id="PF00862">
    <property type="entry name" value="GT-B_Sucrose_synth"/>
    <property type="match status" value="1"/>
</dbReference>
<accession>A0A7T0BXF5</accession>
<dbReference type="GO" id="GO:0016791">
    <property type="term" value="F:phosphatase activity"/>
    <property type="evidence" value="ECO:0007669"/>
    <property type="project" value="UniProtKB-ARBA"/>
</dbReference>
<dbReference type="AlphaFoldDB" id="A0A7T0BXF5"/>
<evidence type="ECO:0000256" key="5">
    <source>
        <dbReference type="ARBA" id="ARBA00047471"/>
    </source>
</evidence>
<evidence type="ECO:0000313" key="10">
    <source>
        <dbReference type="Proteomes" id="UP000594688"/>
    </source>
</evidence>
<proteinExistence type="inferred from homology"/>
<evidence type="ECO:0000259" key="6">
    <source>
        <dbReference type="Pfam" id="PF00534"/>
    </source>
</evidence>
<dbReference type="SUPFAM" id="SSF56784">
    <property type="entry name" value="HAD-like"/>
    <property type="match status" value="1"/>
</dbReference>
<organism evidence="9 10">
    <name type="scientific">Candidatus Nitronauta litoralis</name>
    <dbReference type="NCBI Taxonomy" id="2705533"/>
    <lineage>
        <taxon>Bacteria</taxon>
        <taxon>Pseudomonadati</taxon>
        <taxon>Nitrospinota/Tectimicrobiota group</taxon>
        <taxon>Nitrospinota</taxon>
        <taxon>Nitrospinia</taxon>
        <taxon>Nitrospinales</taxon>
        <taxon>Nitrospinaceae</taxon>
        <taxon>Candidatus Nitronauta</taxon>
    </lineage>
</organism>
<dbReference type="Pfam" id="PF00534">
    <property type="entry name" value="Glycos_transf_1"/>
    <property type="match status" value="1"/>
</dbReference>
<comment type="similarity">
    <text evidence="1">Belongs to the glycosyltransferase 1 family.</text>
</comment>
<dbReference type="InterPro" id="IPR000368">
    <property type="entry name" value="Sucrose_synth_GT-B1"/>
</dbReference>
<dbReference type="EMBL" id="CP048685">
    <property type="protein sequence ID" value="QPJ62631.1"/>
    <property type="molecule type" value="Genomic_DNA"/>
</dbReference>
<dbReference type="InterPro" id="IPR023214">
    <property type="entry name" value="HAD_sf"/>
</dbReference>
<dbReference type="InterPro" id="IPR001296">
    <property type="entry name" value="Glyco_trans_1"/>
</dbReference>
<dbReference type="Gene3D" id="3.90.1070.10">
    <property type="match status" value="1"/>
</dbReference>
<dbReference type="Gene3D" id="3.40.50.1000">
    <property type="entry name" value="HAD superfamily/HAD-like"/>
    <property type="match status" value="1"/>
</dbReference>
<dbReference type="InterPro" id="IPR012821">
    <property type="entry name" value="Sucrose_P_synth_Pase-like_dom"/>
</dbReference>
<evidence type="ECO:0000256" key="1">
    <source>
        <dbReference type="ARBA" id="ARBA00006530"/>
    </source>
</evidence>
<keyword evidence="3" id="KW-0328">Glycosyltransferase</keyword>
<evidence type="ECO:0000259" key="8">
    <source>
        <dbReference type="Pfam" id="PF05116"/>
    </source>
</evidence>
<dbReference type="InterPro" id="IPR006380">
    <property type="entry name" value="SPP-like_dom"/>
</dbReference>
<evidence type="ECO:0000256" key="2">
    <source>
        <dbReference type="ARBA" id="ARBA00012536"/>
    </source>
</evidence>
<gene>
    <name evidence="9" type="ORF">G3M70_12405</name>
</gene>
<evidence type="ECO:0000256" key="4">
    <source>
        <dbReference type="ARBA" id="ARBA00022679"/>
    </source>
</evidence>
<dbReference type="Pfam" id="PF05116">
    <property type="entry name" value="S6PP"/>
    <property type="match status" value="1"/>
</dbReference>
<feature type="domain" description="Sucrose synthase first GT-B" evidence="7">
    <location>
        <begin position="10"/>
        <end position="215"/>
    </location>
</feature>
<sequence length="725" mass="82917">MQDISKPGYYILLFSLHGLIRHRDVELGHDADTGGQVKYVLEMMEHLSRRPEVARVDLFTRQIKDKRYSPDYSNPVEPINDHSRIVRLPCGGGRYIRKEKLWPYLDEYIDQVLRFLKHEPYTPDWVHGHYADGGYVAMRLAEYLGSPLAYTAHSLGRPKFQKLSQEGLSDEEIEKSFGMARRIEIEESVLGVADHIFTSTQQEAEEQYGLYENHGNADYTVNPPGLDLELFYPYDDEDNVDILGEEVRDAFLQELNQYFFKPEKPLVLALCRPDKRKNISALIHSFGQSAELQSKANLAVFMGISRNMADMEERERAVLADALMLMDQYGLYGKMALPKKPGFRFEVPEFYRIAARLKGVFVNPALTEPFGITLLESAACGLPIVATNHGGPVDIVQNCTNGLLVDVSHVEEISQAILKILNDPDLWNRFSKSGIENVRKVYSWGSSIQRYLDRVTLKALSGSKSFSISKRKNPVAQKLMQVERMVVCDIDNTLTGNPESTARLIDLLSQNRNRIAFGIATGRTIDSALKHLEKSDVPVPDFLITSVGSEIYYGSTAFKDNGWTTHINYKWDRERVRELMSGVSFLEPQEVETEREYKISYFMEPDPLHVQTVRDLLSSERVRHNLIYSHQRYLDILPQRASKGKALRYLSFKWGLPLNRFLVAGDSGNDEEMLRGEPYGIVVGNYSKEMEILRGKWRIYFANKTHAAGVLEGIQHYRFLEMKND</sequence>
<dbReference type="SFLD" id="SFLDG01140">
    <property type="entry name" value="C2.B:_Phosphomannomutase_and_P"/>
    <property type="match status" value="1"/>
</dbReference>
<comment type="catalytic activity">
    <reaction evidence="5">
        <text>beta-D-fructose 6-phosphate + UDP-alpha-D-glucose = sucrose 6(F)-phosphate + UDP + H(+)</text>
        <dbReference type="Rhea" id="RHEA:22172"/>
        <dbReference type="ChEBI" id="CHEBI:15378"/>
        <dbReference type="ChEBI" id="CHEBI:57634"/>
        <dbReference type="ChEBI" id="CHEBI:57723"/>
        <dbReference type="ChEBI" id="CHEBI:58223"/>
        <dbReference type="ChEBI" id="CHEBI:58885"/>
        <dbReference type="EC" id="2.4.1.14"/>
    </reaction>
</comment>
<dbReference type="SFLD" id="SFLDG01141">
    <property type="entry name" value="C2.B.1:_Sucrose_Phosphatase_Li"/>
    <property type="match status" value="1"/>
</dbReference>
<reference evidence="9 10" key="1">
    <citation type="submission" date="2020-02" db="EMBL/GenBank/DDBJ databases">
        <title>Genomic and physiological characterization of two novel Nitrospinaceae genera.</title>
        <authorList>
            <person name="Mueller A.J."/>
            <person name="Jung M.-Y."/>
            <person name="Strachan C.R."/>
            <person name="Herbold C.W."/>
            <person name="Kirkegaard R.H."/>
            <person name="Daims H."/>
        </authorList>
    </citation>
    <scope>NUCLEOTIDE SEQUENCE [LARGE SCALE GENOMIC DNA]</scope>
    <source>
        <strain evidence="9">EB</strain>
    </source>
</reference>
<evidence type="ECO:0000256" key="3">
    <source>
        <dbReference type="ARBA" id="ARBA00022676"/>
    </source>
</evidence>
<dbReference type="SUPFAM" id="SSF53756">
    <property type="entry name" value="UDP-Glycosyltransferase/glycogen phosphorylase"/>
    <property type="match status" value="1"/>
</dbReference>
<dbReference type="InterPro" id="IPR044161">
    <property type="entry name" value="SPS"/>
</dbReference>
<dbReference type="SFLD" id="SFLDS00003">
    <property type="entry name" value="Haloacid_Dehalogenase"/>
    <property type="match status" value="1"/>
</dbReference>
<dbReference type="NCBIfam" id="TIGR01484">
    <property type="entry name" value="HAD-SF-IIB"/>
    <property type="match status" value="1"/>
</dbReference>
<feature type="domain" description="Sucrose phosphatase-like" evidence="8">
    <location>
        <begin position="483"/>
        <end position="718"/>
    </location>
</feature>
<protein>
    <recommendedName>
        <fullName evidence="2">sucrose-phosphate synthase</fullName>
        <ecNumber evidence="2">2.4.1.14</ecNumber>
    </recommendedName>
</protein>
<dbReference type="NCBIfam" id="TIGR02471">
    <property type="entry name" value="sucr_syn_bact_C"/>
    <property type="match status" value="1"/>
</dbReference>
<dbReference type="EC" id="2.4.1.14" evidence="2"/>
<dbReference type="PANTHER" id="PTHR46039:SF5">
    <property type="entry name" value="SUCROSE-PHOSPHATE SYNTHASE 3-RELATED"/>
    <property type="match status" value="1"/>
</dbReference>
<dbReference type="InterPro" id="IPR006379">
    <property type="entry name" value="HAD-SF_hydro_IIB"/>
</dbReference>
<keyword evidence="4" id="KW-0808">Transferase</keyword>
<dbReference type="KEGG" id="nli:G3M70_12405"/>
<dbReference type="PANTHER" id="PTHR46039">
    <property type="entry name" value="SUCROSE-PHOSPHATE SYNTHASE 3-RELATED"/>
    <property type="match status" value="1"/>
</dbReference>
<feature type="domain" description="Glycosyl transferase family 1" evidence="6">
    <location>
        <begin position="257"/>
        <end position="435"/>
    </location>
</feature>
<keyword evidence="9" id="KW-0378">Hydrolase</keyword>
<dbReference type="InterPro" id="IPR036412">
    <property type="entry name" value="HAD-like_sf"/>
</dbReference>
<dbReference type="GO" id="GO:0046524">
    <property type="term" value="F:sucrose-phosphate synthase activity"/>
    <property type="evidence" value="ECO:0007669"/>
    <property type="project" value="UniProtKB-EC"/>
</dbReference>
<dbReference type="Gene3D" id="3.40.50.2000">
    <property type="entry name" value="Glycogen Phosphorylase B"/>
    <property type="match status" value="2"/>
</dbReference>
<evidence type="ECO:0000259" key="7">
    <source>
        <dbReference type="Pfam" id="PF00862"/>
    </source>
</evidence>
<evidence type="ECO:0000313" key="9">
    <source>
        <dbReference type="EMBL" id="QPJ62631.1"/>
    </source>
</evidence>